<dbReference type="Proteomes" id="UP000011750">
    <property type="component" value="Chromosome A09"/>
</dbReference>
<dbReference type="SUPFAM" id="SSF56235">
    <property type="entry name" value="N-terminal nucleophile aminohydrolases (Ntn hydrolases)"/>
    <property type="match status" value="1"/>
</dbReference>
<dbReference type="EnsemblPlants" id="Bra037349.1">
    <property type="protein sequence ID" value="Bra037349.1-P"/>
    <property type="gene ID" value="Bra037349"/>
</dbReference>
<dbReference type="InterPro" id="IPR029055">
    <property type="entry name" value="Ntn_hydrolases_N"/>
</dbReference>
<sequence>MACDGGADKSRRFFVAVHVGAGYHAVANEKALRSVIRRACLAASTILRQDSGECIDAVSAAIEVLEDDPSTNAGRGSNLTEDGRVECDASLMDGDSGIFGAVGAVPGCWLVKELDVGPNPKMPFCLKRSQKLSRFRFPHSPALLSITLFLENYLSSIRMLQQWLVTERARNQWRKFKSMLSAVEAKNNISSEERQRETEKNGTFDERPLPCAAAVDEDKIMDTVGVICVDSEGRIACGSSSGGIAMKAGPASAAMKVLRSVMQQESSERGDTDKTGGILVVQADASVSVPGDRPELNAVEIAAAYSSLSFGIGYYGNSIAKPKVWHFF</sequence>
<dbReference type="PANTHER" id="PTHR10188:SF8">
    <property type="entry name" value="THREONINE ASPARTASE 1"/>
    <property type="match status" value="1"/>
</dbReference>
<dbReference type="Gene3D" id="3.60.20.30">
    <property type="entry name" value="(Glycosyl)asparaginase"/>
    <property type="match status" value="1"/>
</dbReference>
<dbReference type="InParanoid" id="M4F8D7"/>
<evidence type="ECO:0000313" key="5">
    <source>
        <dbReference type="Proteomes" id="UP000011750"/>
    </source>
</evidence>
<dbReference type="Gramene" id="Bra037349.1">
    <property type="protein sequence ID" value="Bra037349.1-P"/>
    <property type="gene ID" value="Bra037349"/>
</dbReference>
<reference evidence="4 5" key="2">
    <citation type="journal article" date="2018" name="Hortic Res">
        <title>Improved Brassica rapa reference genome by single-molecule sequencing and chromosome conformation capture technologies.</title>
        <authorList>
            <person name="Zhang L."/>
            <person name="Cai X."/>
            <person name="Wu J."/>
            <person name="Liu M."/>
            <person name="Grob S."/>
            <person name="Cheng F."/>
            <person name="Liang J."/>
            <person name="Cai C."/>
            <person name="Liu Z."/>
            <person name="Liu B."/>
            <person name="Wang F."/>
            <person name="Li S."/>
            <person name="Liu F."/>
            <person name="Li X."/>
            <person name="Cheng L."/>
            <person name="Yang W."/>
            <person name="Li M.H."/>
            <person name="Grossniklaus U."/>
            <person name="Zheng H."/>
            <person name="Wang X."/>
        </authorList>
    </citation>
    <scope>NUCLEOTIDE SEQUENCE [LARGE SCALE GENOMIC DNA]</scope>
    <source>
        <strain evidence="4 5">cv. Chiifu-401-42</strain>
    </source>
</reference>
<dbReference type="GO" id="GO:0005737">
    <property type="term" value="C:cytoplasm"/>
    <property type="evidence" value="ECO:0000318"/>
    <property type="project" value="GO_Central"/>
</dbReference>
<dbReference type="InterPro" id="IPR000246">
    <property type="entry name" value="Peptidase_T2"/>
</dbReference>
<comment type="subunit">
    <text evidence="1">Heterotetramer of two alpha and two beta chains arranged as a dimer of alpha/beta heterodimers.</text>
</comment>
<protein>
    <recommendedName>
        <fullName evidence="6">Threonine aspartase</fullName>
    </recommendedName>
</protein>
<dbReference type="PANTHER" id="PTHR10188">
    <property type="entry name" value="L-ASPARAGINASE"/>
    <property type="match status" value="1"/>
</dbReference>
<evidence type="ECO:0008006" key="6">
    <source>
        <dbReference type="Google" id="ProtNLM"/>
    </source>
</evidence>
<organism evidence="4 5">
    <name type="scientific">Brassica campestris</name>
    <name type="common">Field mustard</name>
    <dbReference type="NCBI Taxonomy" id="3711"/>
    <lineage>
        <taxon>Eukaryota</taxon>
        <taxon>Viridiplantae</taxon>
        <taxon>Streptophyta</taxon>
        <taxon>Embryophyta</taxon>
        <taxon>Tracheophyta</taxon>
        <taxon>Spermatophyta</taxon>
        <taxon>Magnoliopsida</taxon>
        <taxon>eudicotyledons</taxon>
        <taxon>Gunneridae</taxon>
        <taxon>Pentapetalae</taxon>
        <taxon>rosids</taxon>
        <taxon>malvids</taxon>
        <taxon>Brassicales</taxon>
        <taxon>Brassicaceae</taxon>
        <taxon>Brassiceae</taxon>
        <taxon>Brassica</taxon>
    </lineage>
</organism>
<evidence type="ECO:0000256" key="3">
    <source>
        <dbReference type="PIRSR" id="PIRSR600246-3"/>
    </source>
</evidence>
<accession>M4F8D7</accession>
<dbReference type="GO" id="GO:0004298">
    <property type="term" value="F:threonine-type endopeptidase activity"/>
    <property type="evidence" value="ECO:0000318"/>
    <property type="project" value="GO_Central"/>
</dbReference>
<dbReference type="CDD" id="cd04514">
    <property type="entry name" value="Taspase1_like"/>
    <property type="match status" value="1"/>
</dbReference>
<dbReference type="AlphaFoldDB" id="M4F8D7"/>
<reference evidence="4" key="3">
    <citation type="submission" date="2023-03" db="UniProtKB">
        <authorList>
            <consortium name="EnsemblPlants"/>
        </authorList>
    </citation>
    <scope>IDENTIFICATION</scope>
    <source>
        <strain evidence="4">cv. Chiifu-401-42</strain>
    </source>
</reference>
<evidence type="ECO:0000256" key="1">
    <source>
        <dbReference type="ARBA" id="ARBA00011601"/>
    </source>
</evidence>
<reference evidence="4 5" key="1">
    <citation type="journal article" date="2011" name="Nat. Genet.">
        <title>The genome of the mesopolyploid crop species Brassica rapa.</title>
        <authorList>
            <consortium name="Brassica rapa Genome Sequencing Project Consortium"/>
            <person name="Wang X."/>
            <person name="Wang H."/>
            <person name="Wang J."/>
            <person name="Sun R."/>
            <person name="Wu J."/>
            <person name="Liu S."/>
            <person name="Bai Y."/>
            <person name="Mun J.H."/>
            <person name="Bancroft I."/>
            <person name="Cheng F."/>
            <person name="Huang S."/>
            <person name="Li X."/>
            <person name="Hua W."/>
            <person name="Wang J."/>
            <person name="Wang X."/>
            <person name="Freeling M."/>
            <person name="Pires J.C."/>
            <person name="Paterson A.H."/>
            <person name="Chalhoub B."/>
            <person name="Wang B."/>
            <person name="Hayward A."/>
            <person name="Sharpe A.G."/>
            <person name="Park B.S."/>
            <person name="Weisshaar B."/>
            <person name="Liu B."/>
            <person name="Li B."/>
            <person name="Liu B."/>
            <person name="Tong C."/>
            <person name="Song C."/>
            <person name="Duran C."/>
            <person name="Peng C."/>
            <person name="Geng C."/>
            <person name="Koh C."/>
            <person name="Lin C."/>
            <person name="Edwards D."/>
            <person name="Mu D."/>
            <person name="Shen D."/>
            <person name="Soumpourou E."/>
            <person name="Li F."/>
            <person name="Fraser F."/>
            <person name="Conant G."/>
            <person name="Lassalle G."/>
            <person name="King G.J."/>
            <person name="Bonnema G."/>
            <person name="Tang H."/>
            <person name="Wang H."/>
            <person name="Belcram H."/>
            <person name="Zhou H."/>
            <person name="Hirakawa H."/>
            <person name="Abe H."/>
            <person name="Guo H."/>
            <person name="Wang H."/>
            <person name="Jin H."/>
            <person name="Parkin I.A."/>
            <person name="Batley J."/>
            <person name="Kim J.S."/>
            <person name="Just J."/>
            <person name="Li J."/>
            <person name="Xu J."/>
            <person name="Deng J."/>
            <person name="Kim J.A."/>
            <person name="Li J."/>
            <person name="Yu J."/>
            <person name="Meng J."/>
            <person name="Wang J."/>
            <person name="Min J."/>
            <person name="Poulain J."/>
            <person name="Wang J."/>
            <person name="Hatakeyama K."/>
            <person name="Wu K."/>
            <person name="Wang L."/>
            <person name="Fang L."/>
            <person name="Trick M."/>
            <person name="Links M.G."/>
            <person name="Zhao M."/>
            <person name="Jin M."/>
            <person name="Ramchiary N."/>
            <person name="Drou N."/>
            <person name="Berkman P.J."/>
            <person name="Cai Q."/>
            <person name="Huang Q."/>
            <person name="Li R."/>
            <person name="Tabata S."/>
            <person name="Cheng S."/>
            <person name="Zhang S."/>
            <person name="Zhang S."/>
            <person name="Huang S."/>
            <person name="Sato S."/>
            <person name="Sun S."/>
            <person name="Kwon S.J."/>
            <person name="Choi S.R."/>
            <person name="Lee T.H."/>
            <person name="Fan W."/>
            <person name="Zhao X."/>
            <person name="Tan X."/>
            <person name="Xu X."/>
            <person name="Wang Y."/>
            <person name="Qiu Y."/>
            <person name="Yin Y."/>
            <person name="Li Y."/>
            <person name="Du Y."/>
            <person name="Liao Y."/>
            <person name="Lim Y."/>
            <person name="Narusaka Y."/>
            <person name="Wang Y."/>
            <person name="Wang Z."/>
            <person name="Li Z."/>
            <person name="Wang Z."/>
            <person name="Xiong Z."/>
            <person name="Zhang Z."/>
        </authorList>
    </citation>
    <scope>NUCLEOTIDE SEQUENCE [LARGE SCALE GENOMIC DNA]</scope>
    <source>
        <strain evidence="4 5">cv. Chiifu-401-42</strain>
    </source>
</reference>
<feature type="site" description="Cleavage; by autolysis" evidence="3">
    <location>
        <begin position="222"/>
        <end position="223"/>
    </location>
</feature>
<dbReference type="Pfam" id="PF01112">
    <property type="entry name" value="Asparaginase_2"/>
    <property type="match status" value="2"/>
</dbReference>
<dbReference type="OMA" id="YPICANS"/>
<dbReference type="FunCoup" id="M4F8D7">
    <property type="interactions" value="2690"/>
</dbReference>
<dbReference type="InterPro" id="IPR037464">
    <property type="entry name" value="Taspase1"/>
</dbReference>
<name>M4F8D7_BRACM</name>
<dbReference type="HOGENOM" id="CLU_021603_5_0_1"/>
<dbReference type="GO" id="GO:0051604">
    <property type="term" value="P:protein maturation"/>
    <property type="evidence" value="ECO:0000318"/>
    <property type="project" value="GO_Central"/>
</dbReference>
<dbReference type="eggNOG" id="KOG1592">
    <property type="taxonomic scope" value="Eukaryota"/>
</dbReference>
<evidence type="ECO:0000256" key="2">
    <source>
        <dbReference type="PIRSR" id="PIRSR600246-1"/>
    </source>
</evidence>
<feature type="active site" description="Nucleophile" evidence="2">
    <location>
        <position position="223"/>
    </location>
</feature>
<proteinExistence type="predicted"/>
<dbReference type="STRING" id="51351.M4F8D7"/>
<keyword evidence="5" id="KW-1185">Reference proteome</keyword>
<evidence type="ECO:0000313" key="4">
    <source>
        <dbReference type="EnsemblPlants" id="Bra037349.1-P"/>
    </source>
</evidence>